<keyword evidence="1" id="KW-0949">S-adenosyl-L-methionine</keyword>
<evidence type="ECO:0000256" key="1">
    <source>
        <dbReference type="ARBA" id="ARBA00022691"/>
    </source>
</evidence>
<dbReference type="Gene3D" id="3.40.50.10790">
    <property type="entry name" value="S-adenosyl-l-methionine hydroxide adenosyltransferase, N-terminal"/>
    <property type="match status" value="1"/>
</dbReference>
<evidence type="ECO:0000313" key="5">
    <source>
        <dbReference type="EMBL" id="MBO8433681.1"/>
    </source>
</evidence>
<reference evidence="5" key="1">
    <citation type="submission" date="2020-10" db="EMBL/GenBank/DDBJ databases">
        <authorList>
            <person name="Gilroy R."/>
        </authorList>
    </citation>
    <scope>NUCLEOTIDE SEQUENCE</scope>
    <source>
        <strain evidence="5">2889</strain>
    </source>
</reference>
<dbReference type="InterPro" id="IPR046469">
    <property type="entry name" value="SAM_HAT_N"/>
</dbReference>
<proteinExistence type="inferred from homology"/>
<dbReference type="SUPFAM" id="SSF102522">
    <property type="entry name" value="Bacterial fluorinating enzyme, N-terminal domain"/>
    <property type="match status" value="1"/>
</dbReference>
<dbReference type="Pfam" id="PF01887">
    <property type="entry name" value="SAM_HAT_N"/>
    <property type="match status" value="1"/>
</dbReference>
<feature type="domain" description="S-adenosyl-l-methionine hydroxide adenosyltransferase C-terminal" evidence="4">
    <location>
        <begin position="187"/>
        <end position="273"/>
    </location>
</feature>
<dbReference type="PIRSF" id="PIRSF006779">
    <property type="entry name" value="UCP006779"/>
    <property type="match status" value="1"/>
</dbReference>
<comment type="caution">
    <text evidence="5">The sequence shown here is derived from an EMBL/GenBank/DDBJ whole genome shotgun (WGS) entry which is preliminary data.</text>
</comment>
<dbReference type="SUPFAM" id="SSF101852">
    <property type="entry name" value="Bacterial fluorinating enzyme, C-terminal domain"/>
    <property type="match status" value="1"/>
</dbReference>
<organism evidence="5 6">
    <name type="scientific">Candidatus Pullibacteroides excrementavium</name>
    <dbReference type="NCBI Taxonomy" id="2840905"/>
    <lineage>
        <taxon>Bacteria</taxon>
        <taxon>Pseudomonadati</taxon>
        <taxon>Bacteroidota</taxon>
        <taxon>Bacteroidia</taxon>
        <taxon>Bacteroidales</taxon>
        <taxon>Candidatus Pullibacteroides</taxon>
    </lineage>
</organism>
<name>A0A9D9DWD3_9BACT</name>
<evidence type="ECO:0000259" key="4">
    <source>
        <dbReference type="Pfam" id="PF20257"/>
    </source>
</evidence>
<evidence type="ECO:0000256" key="2">
    <source>
        <dbReference type="ARBA" id="ARBA00024035"/>
    </source>
</evidence>
<dbReference type="PANTHER" id="PTHR35092:SF1">
    <property type="entry name" value="CHLORINASE MJ1651"/>
    <property type="match status" value="1"/>
</dbReference>
<dbReference type="Gene3D" id="2.40.30.90">
    <property type="entry name" value="Bacterial fluorinating enzyme like"/>
    <property type="match status" value="1"/>
</dbReference>
<sequence>MPLITLLSDWGQDDPYLAEVKLRICSLMPDCRILDISHGLERDDLVGAAFMMHSLYPAMPEGAIHILGMQDIAGSNLPHLAVRFGSQVFLAADNGFFEYFGWISGRKPDEIYEIDVCQEPDFEGLDVYTFPSRDLFPKVAAMLARGEGLERLGHPVSLSLKAMPSPKKSVRVLKDGYGKPIGCWMTGEILYIDRFGNACTNIRKSDYEEWIREYPFNCIYIGGKKLKKPPVKAYQDVSEGSLLGLFLKNGFLEISICGGHAANLLGLRRGSAVSVAFGQEAD</sequence>
<comment type="similarity">
    <text evidence="2">Belongs to the SAM hydrolase / SAM-dependent halogenase family.</text>
</comment>
<dbReference type="InterPro" id="IPR046470">
    <property type="entry name" value="SAM_HAT_C"/>
</dbReference>
<dbReference type="Proteomes" id="UP000823612">
    <property type="component" value="Unassembled WGS sequence"/>
</dbReference>
<dbReference type="InterPro" id="IPR023228">
    <property type="entry name" value="SAM_OH_AdoTrfase_N_sf"/>
</dbReference>
<evidence type="ECO:0000313" key="6">
    <source>
        <dbReference type="Proteomes" id="UP000823612"/>
    </source>
</evidence>
<reference evidence="5" key="2">
    <citation type="journal article" date="2021" name="PeerJ">
        <title>Extensive microbial diversity within the chicken gut microbiome revealed by metagenomics and culture.</title>
        <authorList>
            <person name="Gilroy R."/>
            <person name="Ravi A."/>
            <person name="Getino M."/>
            <person name="Pursley I."/>
            <person name="Horton D.L."/>
            <person name="Alikhan N.F."/>
            <person name="Baker D."/>
            <person name="Gharbi K."/>
            <person name="Hall N."/>
            <person name="Watson M."/>
            <person name="Adriaenssens E.M."/>
            <person name="Foster-Nyarko E."/>
            <person name="Jarju S."/>
            <person name="Secka A."/>
            <person name="Antonio M."/>
            <person name="Oren A."/>
            <person name="Chaudhuri R.R."/>
            <person name="La Ragione R."/>
            <person name="Hildebrand F."/>
            <person name="Pallen M.J."/>
        </authorList>
    </citation>
    <scope>NUCLEOTIDE SEQUENCE</scope>
    <source>
        <strain evidence="5">2889</strain>
    </source>
</reference>
<dbReference type="AlphaFoldDB" id="A0A9D9DWD3"/>
<dbReference type="InterPro" id="IPR002747">
    <property type="entry name" value="SAM_OH_AdoTrfase"/>
</dbReference>
<gene>
    <name evidence="5" type="ORF">IAB08_10390</name>
</gene>
<evidence type="ECO:0000259" key="3">
    <source>
        <dbReference type="Pfam" id="PF01887"/>
    </source>
</evidence>
<dbReference type="EMBL" id="JADIMZ010000164">
    <property type="protein sequence ID" value="MBO8433681.1"/>
    <property type="molecule type" value="Genomic_DNA"/>
</dbReference>
<dbReference type="InterPro" id="IPR023227">
    <property type="entry name" value="SAM_OH_AdoTrfase_C_sf"/>
</dbReference>
<feature type="domain" description="S-adenosyl-l-methionine hydroxide adenosyltransferase N-terminal" evidence="3">
    <location>
        <begin position="4"/>
        <end position="153"/>
    </location>
</feature>
<dbReference type="PANTHER" id="PTHR35092">
    <property type="entry name" value="CHLORINASE MJ1651"/>
    <property type="match status" value="1"/>
</dbReference>
<protein>
    <submittedName>
        <fullName evidence="5">SAM-dependent chlorinase/fluorinase</fullName>
    </submittedName>
</protein>
<accession>A0A9D9DWD3</accession>
<dbReference type="Pfam" id="PF20257">
    <property type="entry name" value="SAM_HAT_C"/>
    <property type="match status" value="1"/>
</dbReference>